<sequence length="687" mass="77455">MDGFRGWRKRHLSKEQNSLRFQPLNLSQNEIRLIKFVDLTPNAPLELRLDHFALLHAPQYVALSYCWGENLQPYTVQINDKAVTINPNLHHALAALRKHCSQAVEEYFWIDALCIDQNNEEEKGAQISRMASLFQRASQVVAYLGQPDHDSGIVIEYIQKRRKSVENFGAADAVLSKQLLSAAISTLFKRAWFSRIWIVQEFSVASTLLFMVGNAHFYEQELNHLVDLYDQMNGASFLRLLPAVCLLLMLRKYRITHTPLSLLDIIRMTSWNTNAKGPITFRSTDLRDQIYALLGLVYDHATWISEPSYVLSVNDLFIEMTRTAVKSTRSLNVILLEGATDSPRRVSDFGSKDGSGYDPNTRPSWCPDYLNIRPRARNTEVIDSLYATSIIFGRMQYFDFRDNDSRSRLDSLSRCIIGPRILEIRAVMLGTISDRQTWLSSSYGLSCISQLRAQPQHLNDMLVIYGDEVSDVQGGPVKQDFSHCIARDLSNSNISCCPELQDAPMCQWNKRSIVKKISDYSNDNDNDVLGSLLEATNASQTEANLPTTAEDDVKGLENTQQADQPATLKDRQRAVHLAINSTWENYYSFKRKVVGLELSATLSDNLGLVFGPLNVAWTPVDSRPGDKIVVIEGCDLPVVLRAESGVLLGSHPQTWRKIGAACIPTLSAGTFWSRACTWGLDEQVHIV</sequence>
<evidence type="ECO:0000313" key="1">
    <source>
        <dbReference type="EMBL" id="KAJ9655094.1"/>
    </source>
</evidence>
<organism evidence="1 2">
    <name type="scientific">Neophaeococcomyces mojaviensis</name>
    <dbReference type="NCBI Taxonomy" id="3383035"/>
    <lineage>
        <taxon>Eukaryota</taxon>
        <taxon>Fungi</taxon>
        <taxon>Dikarya</taxon>
        <taxon>Ascomycota</taxon>
        <taxon>Pezizomycotina</taxon>
        <taxon>Eurotiomycetes</taxon>
        <taxon>Chaetothyriomycetidae</taxon>
        <taxon>Chaetothyriales</taxon>
        <taxon>Chaetothyriales incertae sedis</taxon>
        <taxon>Neophaeococcomyces</taxon>
    </lineage>
</organism>
<proteinExistence type="predicted"/>
<dbReference type="EMBL" id="JAPDRQ010000104">
    <property type="protein sequence ID" value="KAJ9655094.1"/>
    <property type="molecule type" value="Genomic_DNA"/>
</dbReference>
<keyword evidence="2" id="KW-1185">Reference proteome</keyword>
<gene>
    <name evidence="1" type="ORF">H2198_005950</name>
</gene>
<dbReference type="Proteomes" id="UP001172386">
    <property type="component" value="Unassembled WGS sequence"/>
</dbReference>
<reference evidence="1" key="1">
    <citation type="submission" date="2022-10" db="EMBL/GenBank/DDBJ databases">
        <title>Culturing micro-colonial fungi from biological soil crusts in the Mojave desert and describing Neophaeococcomyces mojavensis, and introducing the new genera and species Taxawa tesnikishii.</title>
        <authorList>
            <person name="Kurbessoian T."/>
            <person name="Stajich J.E."/>
        </authorList>
    </citation>
    <scope>NUCLEOTIDE SEQUENCE</scope>
    <source>
        <strain evidence="1">JES_112</strain>
    </source>
</reference>
<comment type="caution">
    <text evidence="1">The sequence shown here is derived from an EMBL/GenBank/DDBJ whole genome shotgun (WGS) entry which is preliminary data.</text>
</comment>
<evidence type="ECO:0000313" key="2">
    <source>
        <dbReference type="Proteomes" id="UP001172386"/>
    </source>
</evidence>
<protein>
    <submittedName>
        <fullName evidence="1">Uncharacterized protein</fullName>
    </submittedName>
</protein>
<accession>A0ACC3A465</accession>
<name>A0ACC3A465_9EURO</name>